<evidence type="ECO:0000256" key="2">
    <source>
        <dbReference type="ARBA" id="ARBA00009743"/>
    </source>
</evidence>
<dbReference type="GO" id="GO:0005975">
    <property type="term" value="P:carbohydrate metabolic process"/>
    <property type="evidence" value="ECO:0007669"/>
    <property type="project" value="InterPro"/>
</dbReference>
<dbReference type="CDD" id="cd14792">
    <property type="entry name" value="GH27"/>
    <property type="match status" value="1"/>
</dbReference>
<dbReference type="Pfam" id="PF16499">
    <property type="entry name" value="Melibiase_2"/>
    <property type="match status" value="1"/>
</dbReference>
<name>A0A2N5RVC0_9BASI</name>
<dbReference type="AlphaFoldDB" id="A0A2N5RVC0"/>
<evidence type="ECO:0000256" key="1">
    <source>
        <dbReference type="ARBA" id="ARBA00001255"/>
    </source>
</evidence>
<dbReference type="Proteomes" id="UP000235392">
    <property type="component" value="Unassembled WGS sequence"/>
</dbReference>
<comment type="similarity">
    <text evidence="2">Belongs to the glycosyl hydrolase 27 family.</text>
</comment>
<dbReference type="InterPro" id="IPR002241">
    <property type="entry name" value="Glyco_hydro_27"/>
</dbReference>
<dbReference type="PANTHER" id="PTHR11452">
    <property type="entry name" value="ALPHA-GALACTOSIDASE/ALPHA-N-ACETYLGALACTOSAMINIDASE"/>
    <property type="match status" value="1"/>
</dbReference>
<keyword evidence="4" id="KW-0378">Hydrolase</keyword>
<dbReference type="PANTHER" id="PTHR11452:SF75">
    <property type="entry name" value="ALPHA-GALACTOSIDASE MEL1"/>
    <property type="match status" value="1"/>
</dbReference>
<comment type="catalytic activity">
    <reaction evidence="1">
        <text>Hydrolysis of terminal, non-reducing alpha-D-galactose residues in alpha-D-galactosides, including galactose oligosaccharides, galactomannans and galactolipids.</text>
        <dbReference type="EC" id="3.2.1.22"/>
    </reaction>
</comment>
<feature type="signal peptide" evidence="6">
    <location>
        <begin position="1"/>
        <end position="26"/>
    </location>
</feature>
<protein>
    <recommendedName>
        <fullName evidence="3">alpha-galactosidase</fullName>
        <ecNumber evidence="3">3.2.1.22</ecNumber>
    </recommendedName>
</protein>
<dbReference type="Gene3D" id="3.20.20.70">
    <property type="entry name" value="Aldolase class I"/>
    <property type="match status" value="1"/>
</dbReference>
<evidence type="ECO:0000256" key="3">
    <source>
        <dbReference type="ARBA" id="ARBA00012755"/>
    </source>
</evidence>
<proteinExistence type="inferred from homology"/>
<evidence type="ECO:0000256" key="6">
    <source>
        <dbReference type="SAM" id="SignalP"/>
    </source>
</evidence>
<organism evidence="7 8">
    <name type="scientific">Puccinia coronata f. sp. avenae</name>
    <dbReference type="NCBI Taxonomy" id="200324"/>
    <lineage>
        <taxon>Eukaryota</taxon>
        <taxon>Fungi</taxon>
        <taxon>Dikarya</taxon>
        <taxon>Basidiomycota</taxon>
        <taxon>Pucciniomycotina</taxon>
        <taxon>Pucciniomycetes</taxon>
        <taxon>Pucciniales</taxon>
        <taxon>Pucciniaceae</taxon>
        <taxon>Puccinia</taxon>
    </lineage>
</organism>
<dbReference type="SUPFAM" id="SSF51445">
    <property type="entry name" value="(Trans)glycosidases"/>
    <property type="match status" value="1"/>
</dbReference>
<reference evidence="7 8" key="1">
    <citation type="submission" date="2017-11" db="EMBL/GenBank/DDBJ databases">
        <title>De novo assembly and phasing of dikaryotic genomes from two isolates of Puccinia coronata f. sp. avenae, the causal agent of oat crown rust.</title>
        <authorList>
            <person name="Miller M.E."/>
            <person name="Zhang Y."/>
            <person name="Omidvar V."/>
            <person name="Sperschneider J."/>
            <person name="Schwessinger B."/>
            <person name="Raley C."/>
            <person name="Palmer J.M."/>
            <person name="Garnica D."/>
            <person name="Upadhyaya N."/>
            <person name="Rathjen J."/>
            <person name="Taylor J.M."/>
            <person name="Park R.F."/>
            <person name="Dodds P.N."/>
            <person name="Hirsch C.D."/>
            <person name="Kianian S.F."/>
            <person name="Figueroa M."/>
        </authorList>
    </citation>
    <scope>NUCLEOTIDE SEQUENCE [LARGE SCALE GENOMIC DNA]</scope>
    <source>
        <strain evidence="7">12SD80</strain>
    </source>
</reference>
<evidence type="ECO:0000256" key="5">
    <source>
        <dbReference type="ARBA" id="ARBA00023295"/>
    </source>
</evidence>
<keyword evidence="6" id="KW-0732">Signal</keyword>
<dbReference type="InterPro" id="IPR013785">
    <property type="entry name" value="Aldolase_TIM"/>
</dbReference>
<evidence type="ECO:0000313" key="7">
    <source>
        <dbReference type="EMBL" id="PLW04944.1"/>
    </source>
</evidence>
<dbReference type="GO" id="GO:0004557">
    <property type="term" value="F:alpha-galactosidase activity"/>
    <property type="evidence" value="ECO:0007669"/>
    <property type="project" value="UniProtKB-EC"/>
</dbReference>
<accession>A0A2N5RVC0</accession>
<gene>
    <name evidence="7" type="ORF">PCASD_24393</name>
</gene>
<comment type="caution">
    <text evidence="7">The sequence shown here is derived from an EMBL/GenBank/DDBJ whole genome shotgun (WGS) entry which is preliminary data.</text>
</comment>
<evidence type="ECO:0000313" key="8">
    <source>
        <dbReference type="Proteomes" id="UP000235392"/>
    </source>
</evidence>
<dbReference type="FunFam" id="2.60.40.1180:FF:000097">
    <property type="entry name" value="Alpha-galactosidase 3"/>
    <property type="match status" value="1"/>
</dbReference>
<dbReference type="EMBL" id="PGCI01001432">
    <property type="protein sequence ID" value="PLW04944.1"/>
    <property type="molecule type" value="Genomic_DNA"/>
</dbReference>
<sequence length="565" mass="63980">MRRIFQQALLATLSAFVINHPAPGSAQAPGTQPPSIANLPTVEPLSNNSDTDFYFGWSTWSLQAYKGKGYGYSWVTETNIKRTADILSRDFSALGYTRINLDSGWQDIQLDEYGRTVLNHTSFPSGIKHLSNYLAQRKLKLGLYYLPGIDSRAVNNKSAVMNTKYTADQIVQCPDKEALGCNRTTVNAFNAGMALNYSHPGAQMYINSLVDGLYSWGVSFVKLDGIVPGSSMDPPEFWKYDTSSDLRAWRKGIDELYEQKWRKQGRERIWLGASWKLPTYAGATMEKYMNSFRVEQDIEAYSETEMTTFDRVIRNAKTAALWSSVDTNRRWKGIRDLDSILISDMTLSECRSMVTIWAMFGSLFYLGDDLTKLPASRRALVKNPEVLKLARLASTNQARLDGFDTKNSTAQSSNMRLLSQKALDSNQLQPQDAKRIQQESVKVCRELGEKRRIVFECSLHQELDDPEYHYKTCVKSQTNQQKLQLLSASDAESDQPDQWTLQTWVLEQGQGDIYVAVVNAGKQDGKDKPAEVQISLRKLKTLQQSPRIDEMRGMHYKPNAASTQY</sequence>
<evidence type="ECO:0000256" key="4">
    <source>
        <dbReference type="ARBA" id="ARBA00022801"/>
    </source>
</evidence>
<feature type="chain" id="PRO_5014963424" description="alpha-galactosidase" evidence="6">
    <location>
        <begin position="27"/>
        <end position="565"/>
    </location>
</feature>
<keyword evidence="5" id="KW-0326">Glycosidase</keyword>
<dbReference type="EC" id="3.2.1.22" evidence="3"/>
<dbReference type="InterPro" id="IPR017853">
    <property type="entry name" value="GH"/>
</dbReference>